<reference evidence="7" key="1">
    <citation type="submission" date="2017-09" db="EMBL/GenBank/DDBJ databases">
        <authorList>
            <person name="Varghese N."/>
            <person name="Submissions S."/>
        </authorList>
    </citation>
    <scope>NUCLEOTIDE SEQUENCE [LARGE SCALE GENOMIC DNA]</scope>
    <source>
        <strain evidence="7">CGMCC 1.12461</strain>
    </source>
</reference>
<evidence type="ECO:0000256" key="3">
    <source>
        <dbReference type="ARBA" id="ARBA00022490"/>
    </source>
</evidence>
<evidence type="ECO:0000313" key="6">
    <source>
        <dbReference type="EMBL" id="SNY60417.1"/>
    </source>
</evidence>
<evidence type="ECO:0000313" key="7">
    <source>
        <dbReference type="Proteomes" id="UP000219353"/>
    </source>
</evidence>
<dbReference type="Proteomes" id="UP000219353">
    <property type="component" value="Unassembled WGS sequence"/>
</dbReference>
<gene>
    <name evidence="6" type="ORF">SAMN06297280_0088</name>
</gene>
<evidence type="ECO:0000256" key="2">
    <source>
        <dbReference type="ARBA" id="ARBA00008791"/>
    </source>
</evidence>
<evidence type="ECO:0000256" key="1">
    <source>
        <dbReference type="ARBA" id="ARBA00004496"/>
    </source>
</evidence>
<comment type="similarity">
    <text evidence="2">Belongs to the universal stress protein A family.</text>
</comment>
<keyword evidence="3" id="KW-0963">Cytoplasm</keyword>
<protein>
    <submittedName>
        <fullName evidence="6">Nucleotide-binding universal stress protein, UspA family</fullName>
    </submittedName>
</protein>
<dbReference type="AlphaFoldDB" id="A0A285JKT3"/>
<name>A0A285JKT3_9GAMM</name>
<evidence type="ECO:0000256" key="4">
    <source>
        <dbReference type="ARBA" id="ARBA00037131"/>
    </source>
</evidence>
<dbReference type="RefSeq" id="WP_097112983.1">
    <property type="nucleotide sequence ID" value="NZ_OBEB01000010.1"/>
</dbReference>
<dbReference type="CDD" id="cd00293">
    <property type="entry name" value="USP-like"/>
    <property type="match status" value="1"/>
</dbReference>
<keyword evidence="7" id="KW-1185">Reference proteome</keyword>
<dbReference type="SUPFAM" id="SSF52402">
    <property type="entry name" value="Adenine nucleotide alpha hydrolases-like"/>
    <property type="match status" value="2"/>
</dbReference>
<proteinExistence type="inferred from homology"/>
<dbReference type="OrthoDB" id="239260at2"/>
<dbReference type="InterPro" id="IPR006016">
    <property type="entry name" value="UspA"/>
</dbReference>
<feature type="domain" description="UspA" evidence="5">
    <location>
        <begin position="152"/>
        <end position="289"/>
    </location>
</feature>
<evidence type="ECO:0000259" key="5">
    <source>
        <dbReference type="Pfam" id="PF00582"/>
    </source>
</evidence>
<dbReference type="PANTHER" id="PTHR47892">
    <property type="entry name" value="UNIVERSAL STRESS PROTEIN E"/>
    <property type="match status" value="1"/>
</dbReference>
<sequence>MKQVFKHLLIVLQNQADDEQVLARAINLARQHHSKLTLFCSWYKKRQLADINEQAEHYRQQLLQQISQAGIPVAIADISIDWQQPAQRAIDQLLQQHDISLIIKQQQAKRSILSWLVPDVEHYLINSCDLPVWLVKQRTASSELSILACLDVDGSAQQQYQLNDAILSIGEQLVQQDSKQLHILNCYQTDDYSMSLPYDSNHGFAPLPDVQQQHNDKLTPYIAEHQLTAETVHLSEGLPDDEIPKAVQNYHCQLAIIGNSHPHNFSSVLFGDTAHYLSRHTPCDVLIVKQLA</sequence>
<dbReference type="GO" id="GO:0005737">
    <property type="term" value="C:cytoplasm"/>
    <property type="evidence" value="ECO:0007669"/>
    <property type="project" value="UniProtKB-SubCell"/>
</dbReference>
<comment type="function">
    <text evidence="4">Required for resistance to DNA-damaging agents.</text>
</comment>
<organism evidence="6 7">
    <name type="scientific">Arsukibacterium tuosuense</name>
    <dbReference type="NCBI Taxonomy" id="1323745"/>
    <lineage>
        <taxon>Bacteria</taxon>
        <taxon>Pseudomonadati</taxon>
        <taxon>Pseudomonadota</taxon>
        <taxon>Gammaproteobacteria</taxon>
        <taxon>Chromatiales</taxon>
        <taxon>Chromatiaceae</taxon>
        <taxon>Arsukibacterium</taxon>
    </lineage>
</organism>
<dbReference type="Pfam" id="PF00582">
    <property type="entry name" value="Usp"/>
    <property type="match status" value="2"/>
</dbReference>
<accession>A0A285JKT3</accession>
<feature type="domain" description="UspA" evidence="5">
    <location>
        <begin position="5"/>
        <end position="136"/>
    </location>
</feature>
<comment type="subcellular location">
    <subcellularLocation>
        <location evidence="1">Cytoplasm</location>
    </subcellularLocation>
</comment>
<dbReference type="PANTHER" id="PTHR47892:SF1">
    <property type="entry name" value="UNIVERSAL STRESS PROTEIN E"/>
    <property type="match status" value="1"/>
</dbReference>
<dbReference type="Gene3D" id="3.40.50.12370">
    <property type="match status" value="1"/>
</dbReference>
<dbReference type="EMBL" id="OBEB01000010">
    <property type="protein sequence ID" value="SNY60417.1"/>
    <property type="molecule type" value="Genomic_DNA"/>
</dbReference>